<keyword evidence="5 7" id="KW-1133">Transmembrane helix</keyword>
<feature type="transmembrane region" description="Helical" evidence="7">
    <location>
        <begin position="109"/>
        <end position="130"/>
    </location>
</feature>
<dbReference type="CDD" id="cd06853">
    <property type="entry name" value="GT_WecA_like"/>
    <property type="match status" value="1"/>
</dbReference>
<dbReference type="AlphaFoldDB" id="A0A382DET2"/>
<keyword evidence="4 7" id="KW-0812">Transmembrane</keyword>
<dbReference type="EMBL" id="UINC01038928">
    <property type="protein sequence ID" value="SVB36659.1"/>
    <property type="molecule type" value="Genomic_DNA"/>
</dbReference>
<feature type="transmembrane region" description="Helical" evidence="7">
    <location>
        <begin position="238"/>
        <end position="260"/>
    </location>
</feature>
<name>A0A382DET2_9ZZZZ</name>
<dbReference type="InterPro" id="IPR000715">
    <property type="entry name" value="Glycosyl_transferase_4"/>
</dbReference>
<feature type="transmembrane region" description="Helical" evidence="7">
    <location>
        <begin position="81"/>
        <end position="97"/>
    </location>
</feature>
<comment type="subcellular location">
    <subcellularLocation>
        <location evidence="1">Cell membrane</location>
        <topology evidence="1">Multi-pass membrane protein</topology>
    </subcellularLocation>
</comment>
<dbReference type="GO" id="GO:0016780">
    <property type="term" value="F:phosphotransferase activity, for other substituted phosphate groups"/>
    <property type="evidence" value="ECO:0007669"/>
    <property type="project" value="InterPro"/>
</dbReference>
<dbReference type="PANTHER" id="PTHR22926:SF3">
    <property type="entry name" value="UNDECAPRENYL-PHOSPHATE ALPHA-N-ACETYLGLUCOSAMINYL 1-PHOSPHATE TRANSFERASE"/>
    <property type="match status" value="1"/>
</dbReference>
<reference evidence="8" key="1">
    <citation type="submission" date="2018-05" db="EMBL/GenBank/DDBJ databases">
        <authorList>
            <person name="Lanie J.A."/>
            <person name="Ng W.-L."/>
            <person name="Kazmierczak K.M."/>
            <person name="Andrzejewski T.M."/>
            <person name="Davidsen T.M."/>
            <person name="Wayne K.J."/>
            <person name="Tettelin H."/>
            <person name="Glass J.I."/>
            <person name="Rusch D."/>
            <person name="Podicherti R."/>
            <person name="Tsui H.-C.T."/>
            <person name="Winkler M.E."/>
        </authorList>
    </citation>
    <scope>NUCLEOTIDE SEQUENCE</scope>
</reference>
<dbReference type="Pfam" id="PF00953">
    <property type="entry name" value="Glycos_transf_4"/>
    <property type="match status" value="1"/>
</dbReference>
<evidence type="ECO:0000256" key="6">
    <source>
        <dbReference type="ARBA" id="ARBA00023136"/>
    </source>
</evidence>
<keyword evidence="2" id="KW-1003">Cell membrane</keyword>
<evidence type="ECO:0000256" key="4">
    <source>
        <dbReference type="ARBA" id="ARBA00022692"/>
    </source>
</evidence>
<evidence type="ECO:0008006" key="9">
    <source>
        <dbReference type="Google" id="ProtNLM"/>
    </source>
</evidence>
<feature type="transmembrane region" description="Helical" evidence="7">
    <location>
        <begin position="6"/>
        <end position="27"/>
    </location>
</feature>
<dbReference type="GO" id="GO:0009103">
    <property type="term" value="P:lipopolysaccharide biosynthetic process"/>
    <property type="evidence" value="ECO:0007669"/>
    <property type="project" value="TreeGrafter"/>
</dbReference>
<accession>A0A382DET2</accession>
<gene>
    <name evidence="8" type="ORF">METZ01_LOCUS189513</name>
</gene>
<feature type="transmembrane region" description="Helical" evidence="7">
    <location>
        <begin position="48"/>
        <end position="69"/>
    </location>
</feature>
<keyword evidence="6 7" id="KW-0472">Membrane</keyword>
<evidence type="ECO:0000313" key="8">
    <source>
        <dbReference type="EMBL" id="SVB36659.1"/>
    </source>
</evidence>
<organism evidence="8">
    <name type="scientific">marine metagenome</name>
    <dbReference type="NCBI Taxonomy" id="408172"/>
    <lineage>
        <taxon>unclassified sequences</taxon>
        <taxon>metagenomes</taxon>
        <taxon>ecological metagenomes</taxon>
    </lineage>
</organism>
<dbReference type="GO" id="GO:0044038">
    <property type="term" value="P:cell wall macromolecule biosynthetic process"/>
    <property type="evidence" value="ECO:0007669"/>
    <property type="project" value="TreeGrafter"/>
</dbReference>
<feature type="transmembrane region" description="Helical" evidence="7">
    <location>
        <begin position="281"/>
        <end position="307"/>
    </location>
</feature>
<dbReference type="PANTHER" id="PTHR22926">
    <property type="entry name" value="PHOSPHO-N-ACETYLMURAMOYL-PENTAPEPTIDE-TRANSFERASE"/>
    <property type="match status" value="1"/>
</dbReference>
<evidence type="ECO:0000256" key="7">
    <source>
        <dbReference type="SAM" id="Phobius"/>
    </source>
</evidence>
<evidence type="ECO:0000256" key="1">
    <source>
        <dbReference type="ARBA" id="ARBA00004651"/>
    </source>
</evidence>
<feature type="transmembrane region" description="Helical" evidence="7">
    <location>
        <begin position="313"/>
        <end position="333"/>
    </location>
</feature>
<protein>
    <recommendedName>
        <fullName evidence="9">Undecaprenyl/decaprenyl-phosphate alpha-N-acetylglucosaminyl 1-phosphate transferase</fullName>
    </recommendedName>
</protein>
<evidence type="ECO:0000256" key="3">
    <source>
        <dbReference type="ARBA" id="ARBA00022679"/>
    </source>
</evidence>
<proteinExistence type="predicted"/>
<evidence type="ECO:0000256" key="5">
    <source>
        <dbReference type="ARBA" id="ARBA00022989"/>
    </source>
</evidence>
<dbReference type="GO" id="GO:0071555">
    <property type="term" value="P:cell wall organization"/>
    <property type="evidence" value="ECO:0007669"/>
    <property type="project" value="TreeGrafter"/>
</dbReference>
<feature type="transmembrane region" description="Helical" evidence="7">
    <location>
        <begin position="158"/>
        <end position="175"/>
    </location>
</feature>
<sequence length="355" mass="36952">MSGAAWEYWVVFLATAISCMALTPLVIRYATSRDLLDQPGGHKSHEAAVPYLGGTAIVATFVTAVLVASTVRPPSGGRNELLAVLGLATVISIVGFVDDLRPVSPLWRLIAEVAVSIVVWSMGTGVSVTGIESLDLALTVLWFVGITNAFNLLDNMDGLAAGLSTIISLTIFAIAVDTSQFLVAATAIGLAGCTAGFLRHNFHPARVYMGDGGALFIGFLVAYLGIKLRPEGDRAVSALIPFVACSVAVFDTTLVTISRLARGESPFLGGQDHLSHRLVKLGLPVPVAVGTIYFGAIGIGVLTYAINGADAKTGALLIGLILFTLLVAGGFLLSMGVDPKDSPDADDAWGRANKD</sequence>
<feature type="transmembrane region" description="Helical" evidence="7">
    <location>
        <begin position="181"/>
        <end position="198"/>
    </location>
</feature>
<dbReference type="GO" id="GO:0005886">
    <property type="term" value="C:plasma membrane"/>
    <property type="evidence" value="ECO:0007669"/>
    <property type="project" value="UniProtKB-SubCell"/>
</dbReference>
<feature type="transmembrane region" description="Helical" evidence="7">
    <location>
        <begin position="205"/>
        <end position="226"/>
    </location>
</feature>
<evidence type="ECO:0000256" key="2">
    <source>
        <dbReference type="ARBA" id="ARBA00022475"/>
    </source>
</evidence>
<keyword evidence="3" id="KW-0808">Transferase</keyword>
<feature type="transmembrane region" description="Helical" evidence="7">
    <location>
        <begin position="136"/>
        <end position="153"/>
    </location>
</feature>